<feature type="domain" description="Polyvalent protein metallopeptidase" evidence="3">
    <location>
        <begin position="154"/>
        <end position="268"/>
    </location>
</feature>
<proteinExistence type="predicted"/>
<dbReference type="InterPro" id="IPR040568">
    <property type="entry name" value="LPD16"/>
</dbReference>
<dbReference type="AlphaFoldDB" id="A0A9D9H3V5"/>
<evidence type="ECO:0000259" key="4">
    <source>
        <dbReference type="Pfam" id="PF18830"/>
    </source>
</evidence>
<dbReference type="EMBL" id="JADIMT010000015">
    <property type="protein sequence ID" value="MBO8435516.1"/>
    <property type="molecule type" value="Genomic_DNA"/>
</dbReference>
<reference evidence="6" key="1">
    <citation type="submission" date="2020-10" db="EMBL/GenBank/DDBJ databases">
        <authorList>
            <person name="Gilroy R."/>
        </authorList>
    </citation>
    <scope>NUCLEOTIDE SEQUENCE</scope>
    <source>
        <strain evidence="6">7293</strain>
    </source>
</reference>
<gene>
    <name evidence="6" type="ORF">IAA97_00845</name>
</gene>
<dbReference type="Proteomes" id="UP000823615">
    <property type="component" value="Unassembled WGS sequence"/>
</dbReference>
<sequence>MTYQEYMNLLQTKVIDILNRGINPWQVEERARNGISDRYYSGANALMLNISSLLFHEGDMRWYTLNQANKIGSHVIKGQKATPAYFFQNTVERPKKDEDGNIVKDKNGLIVYETVRIPPIFKVYYVFNARQLDPVPPRKDVKHDTTYDKNLAETMLSNSPVSLNYVPNPKQVPSYRLGTDEITMPLKSTFLDETEFFSTAFHEMAHSTGAINRLARKIENPFGNEPYAIEELVAEITALSLCEDCNMKYTNTTSADYIASWLQAIKDPDFRLSSIYSAVSKAARFLEHPEDRTRLIAQVRNNEDELLLFNGEKYLHLQRSYSDEEPWDYTIYDKDLKDLDGGRFGKEGLKTSDAIDQISQYHDLDPSTWTRVELSKLDRAEEPSVVAETPVPPVAEPKEEPKPAAKQEELHMTPVIRFTYSDNYRVPINKDMTIAEADKLLASLNEDARRYEETIPTKFNITVAINGKEEECPGRYVIGQDSGTIFEHLSKENEIFLTNKRLQENVKRKHGDENFSKILDLENL</sequence>
<feature type="region of interest" description="Disordered" evidence="1">
    <location>
        <begin position="380"/>
        <end position="406"/>
    </location>
</feature>
<dbReference type="GO" id="GO:0003697">
    <property type="term" value="F:single-stranded DNA binding"/>
    <property type="evidence" value="ECO:0007669"/>
    <property type="project" value="InterPro"/>
</dbReference>
<dbReference type="Pfam" id="PF18840">
    <property type="entry name" value="LPD25"/>
    <property type="match status" value="1"/>
</dbReference>
<evidence type="ECO:0000259" key="2">
    <source>
        <dbReference type="Pfam" id="PF08401"/>
    </source>
</evidence>
<feature type="domain" description="Large polyvalent protein associated" evidence="5">
    <location>
        <begin position="414"/>
        <end position="497"/>
    </location>
</feature>
<evidence type="ECO:0000313" key="7">
    <source>
        <dbReference type="Proteomes" id="UP000823615"/>
    </source>
</evidence>
<evidence type="ECO:0000259" key="5">
    <source>
        <dbReference type="Pfam" id="PF18840"/>
    </source>
</evidence>
<organism evidence="6 7">
    <name type="scientific">Candidatus Ornithospirochaeta stercoripullorum</name>
    <dbReference type="NCBI Taxonomy" id="2840899"/>
    <lineage>
        <taxon>Bacteria</taxon>
        <taxon>Pseudomonadati</taxon>
        <taxon>Spirochaetota</taxon>
        <taxon>Spirochaetia</taxon>
        <taxon>Spirochaetales</taxon>
        <taxon>Spirochaetaceae</taxon>
        <taxon>Spirochaetaceae incertae sedis</taxon>
        <taxon>Candidatus Ornithospirochaeta</taxon>
    </lineage>
</organism>
<dbReference type="Pfam" id="PF18818">
    <property type="entry name" value="MPTase-PolyVal"/>
    <property type="match status" value="1"/>
</dbReference>
<dbReference type="Pfam" id="PF08401">
    <property type="entry name" value="ArdcN"/>
    <property type="match status" value="1"/>
</dbReference>
<feature type="domain" description="N-terminal" evidence="2">
    <location>
        <begin position="11"/>
        <end position="127"/>
    </location>
</feature>
<protein>
    <submittedName>
        <fullName evidence="6">DUF1738 domain-containing protein</fullName>
    </submittedName>
</protein>
<feature type="non-terminal residue" evidence="6">
    <location>
        <position position="524"/>
    </location>
</feature>
<comment type="caution">
    <text evidence="6">The sequence shown here is derived from an EMBL/GenBank/DDBJ whole genome shotgun (WGS) entry which is preliminary data.</text>
</comment>
<accession>A0A9D9H3V5</accession>
<feature type="domain" description="Large polyvalent protein-associated" evidence="4">
    <location>
        <begin position="304"/>
        <end position="382"/>
    </location>
</feature>
<dbReference type="InterPro" id="IPR013610">
    <property type="entry name" value="ArdC_N"/>
</dbReference>
<evidence type="ECO:0000256" key="1">
    <source>
        <dbReference type="SAM" id="MobiDB-lite"/>
    </source>
</evidence>
<feature type="compositionally biased region" description="Basic and acidic residues" evidence="1">
    <location>
        <begin position="396"/>
        <end position="406"/>
    </location>
</feature>
<evidence type="ECO:0000313" key="6">
    <source>
        <dbReference type="EMBL" id="MBO8435516.1"/>
    </source>
</evidence>
<dbReference type="InterPro" id="IPR041459">
    <property type="entry name" value="MPTase-PolyVal"/>
</dbReference>
<dbReference type="InterPro" id="IPR041045">
    <property type="entry name" value="LPD25"/>
</dbReference>
<reference evidence="6" key="2">
    <citation type="journal article" date="2021" name="PeerJ">
        <title>Extensive microbial diversity within the chicken gut microbiome revealed by metagenomics and culture.</title>
        <authorList>
            <person name="Gilroy R."/>
            <person name="Ravi A."/>
            <person name="Getino M."/>
            <person name="Pursley I."/>
            <person name="Horton D.L."/>
            <person name="Alikhan N.F."/>
            <person name="Baker D."/>
            <person name="Gharbi K."/>
            <person name="Hall N."/>
            <person name="Watson M."/>
            <person name="Adriaenssens E.M."/>
            <person name="Foster-Nyarko E."/>
            <person name="Jarju S."/>
            <person name="Secka A."/>
            <person name="Antonio M."/>
            <person name="Oren A."/>
            <person name="Chaudhuri R.R."/>
            <person name="La Ragione R."/>
            <person name="Hildebrand F."/>
            <person name="Pallen M.J."/>
        </authorList>
    </citation>
    <scope>NUCLEOTIDE SEQUENCE</scope>
    <source>
        <strain evidence="6">7293</strain>
    </source>
</reference>
<name>A0A9D9H3V5_9SPIO</name>
<dbReference type="Pfam" id="PF18830">
    <property type="entry name" value="LPD16"/>
    <property type="match status" value="1"/>
</dbReference>
<evidence type="ECO:0000259" key="3">
    <source>
        <dbReference type="Pfam" id="PF18818"/>
    </source>
</evidence>